<dbReference type="GO" id="GO:0047475">
    <property type="term" value="F:phenylacetate-CoA ligase activity"/>
    <property type="evidence" value="ECO:0007669"/>
    <property type="project" value="UniProtKB-EC"/>
</dbReference>
<dbReference type="Proteomes" id="UP000013063">
    <property type="component" value="Unassembled WGS sequence"/>
</dbReference>
<dbReference type="EMBL" id="APMP01000009">
    <property type="protein sequence ID" value="ENZ82159.1"/>
    <property type="molecule type" value="Genomic_DNA"/>
</dbReference>
<evidence type="ECO:0000313" key="2">
    <source>
        <dbReference type="Proteomes" id="UP000013063"/>
    </source>
</evidence>
<dbReference type="InterPro" id="IPR042099">
    <property type="entry name" value="ANL_N_sf"/>
</dbReference>
<dbReference type="eggNOG" id="COG1541">
    <property type="taxonomic scope" value="Bacteria"/>
</dbReference>
<proteinExistence type="predicted"/>
<comment type="caution">
    <text evidence="1">The sequence shown here is derived from an EMBL/GenBank/DDBJ whole genome shotgun (WGS) entry which is preliminary data.</text>
</comment>
<protein>
    <submittedName>
        <fullName evidence="1">Coenzyme F390 synthetase</fullName>
        <ecNumber evidence="1">6.2.1.30</ecNumber>
    </submittedName>
</protein>
<keyword evidence="1" id="KW-0436">Ligase</keyword>
<dbReference type="RefSeq" id="WP_004618774.1">
    <property type="nucleotide sequence ID" value="NZ_APMP01000009.1"/>
</dbReference>
<dbReference type="OrthoDB" id="580775at2"/>
<name>R0EJN2_CAUVI</name>
<keyword evidence="2" id="KW-1185">Reference proteome</keyword>
<dbReference type="EC" id="6.2.1.30" evidence="1"/>
<dbReference type="SUPFAM" id="SSF56801">
    <property type="entry name" value="Acetyl-CoA synthetase-like"/>
    <property type="match status" value="1"/>
</dbReference>
<gene>
    <name evidence="1" type="ORF">OR37_01971</name>
</gene>
<dbReference type="PANTHER" id="PTHR43845">
    <property type="entry name" value="BLR5969 PROTEIN"/>
    <property type="match status" value="1"/>
</dbReference>
<reference evidence="1 2" key="1">
    <citation type="journal article" date="2013" name="Genome Announc.">
        <title>Draft Genome Sequence for Caulobacter sp. Strain OR37, a Bacterium Tolerant to Heavy Metals.</title>
        <authorList>
            <person name="Utturkar S.M."/>
            <person name="Bollmann A."/>
            <person name="Brzoska R.M."/>
            <person name="Klingeman D.M."/>
            <person name="Epstein S.E."/>
            <person name="Palumbo A.V."/>
            <person name="Brown S.D."/>
        </authorList>
    </citation>
    <scope>NUCLEOTIDE SEQUENCE [LARGE SCALE GENOMIC DNA]</scope>
    <source>
        <strain evidence="1 2">OR37</strain>
    </source>
</reference>
<accession>R0EJN2</accession>
<sequence length="434" mass="47734">MAIEDFGDLTREMWDEAAETEPMESRRQRSLAALKTEWLRVWDEPIPFYRDKFEAAGLTRDAMPALDEIPVTRKGELRANEAEHPVFGTHRSTRLYKDGQINALRIAQSTGTTGKAWYIFYSKDDLLRWRALNKEQLWRNGVRPGNHFTHAWPGGMYPTGILGGAQYSDLDVIELPVGPPFSAADALRHIQIWQDCGIDALMCTISQLQIYDAAAQGAGIDLASILKGKPLITSGEAIWQFEAGRKRIEDAYGVSLFNIGGASEAPGFVTADSRYHDGLICPTDHYWIQVCDPETGKEVPPGTPGHLVINAFGMDHFMLRYDLEDLVVLHEGPDKSGRTAQRYTILGRLADRAIVGGKALLPIDVQLALETFGAPEYTMAAGVADALMLNIEGEGSAARLTDGLSAALGVPVVITEVPVGSIPRSTFKQRRLAE</sequence>
<evidence type="ECO:0000313" key="1">
    <source>
        <dbReference type="EMBL" id="ENZ82159.1"/>
    </source>
</evidence>
<dbReference type="STRING" id="1292034.OR37_01971"/>
<dbReference type="PANTHER" id="PTHR43845:SF1">
    <property type="entry name" value="BLR5969 PROTEIN"/>
    <property type="match status" value="1"/>
</dbReference>
<dbReference type="Gene3D" id="3.40.50.12780">
    <property type="entry name" value="N-terminal domain of ligase-like"/>
    <property type="match status" value="1"/>
</dbReference>
<dbReference type="PATRIC" id="fig|1292034.3.peg.1958"/>
<dbReference type="AlphaFoldDB" id="R0EJN2"/>
<organism evidence="1 2">
    <name type="scientific">Caulobacter vibrioides OR37</name>
    <dbReference type="NCBI Taxonomy" id="1292034"/>
    <lineage>
        <taxon>Bacteria</taxon>
        <taxon>Pseudomonadati</taxon>
        <taxon>Pseudomonadota</taxon>
        <taxon>Alphaproteobacteria</taxon>
        <taxon>Caulobacterales</taxon>
        <taxon>Caulobacteraceae</taxon>
        <taxon>Caulobacter</taxon>
    </lineage>
</organism>